<sequence length="321" mass="32763">MRSLRHARTIPALVAAGLLAATGSACSSGSASTGSGGATKLKILVSPQPNAAPIYIAKQKGLFAKHGLDVTVMAGQSGSSIVAALQSGGANIGMVNYVTVFSGASHGLKLKFVAQSRVGQAGADGIFTKKGSAIRSMADLKGKKIGVPGTGSVADLVTDLRLAEAGVGPKDVKYVQVPVPNSLSSLDNGQVDASWLTGTQESRARTAGNPRIIDAWAGSAGGFPIAGWAGTGAWINGHRAAVTKFRAALNEASQLAQKDPKLVRGTLPTFMHLTAAQAASIAIPTTWPVDNDPAAMKRVSDAMTKLGFLDKPIQPADVLMS</sequence>
<dbReference type="PROSITE" id="PS51257">
    <property type="entry name" value="PROKAR_LIPOPROTEIN"/>
    <property type="match status" value="1"/>
</dbReference>
<reference evidence="6 7" key="1">
    <citation type="submission" date="2020-05" db="EMBL/GenBank/DDBJ databases">
        <title>Actinomadura verrucosospora NRRL-B18236 (PFL_A860) Genome sequencing and assembly.</title>
        <authorList>
            <person name="Samborskyy M."/>
        </authorList>
    </citation>
    <scope>NUCLEOTIDE SEQUENCE [LARGE SCALE GENOMIC DNA]</scope>
    <source>
        <strain evidence="6 7">NRRL:B18236</strain>
    </source>
</reference>
<evidence type="ECO:0000259" key="5">
    <source>
        <dbReference type="Pfam" id="PF09084"/>
    </source>
</evidence>
<comment type="similarity">
    <text evidence="2">Belongs to the bacterial solute-binding protein SsuA/TauA family.</text>
</comment>
<name>A0A7D3W5Q0_ACTVE</name>
<dbReference type="Gene3D" id="3.40.190.10">
    <property type="entry name" value="Periplasmic binding protein-like II"/>
    <property type="match status" value="2"/>
</dbReference>
<dbReference type="InterPro" id="IPR015168">
    <property type="entry name" value="SsuA/THI5"/>
</dbReference>
<proteinExistence type="inferred from homology"/>
<feature type="domain" description="SsuA/THI5-like" evidence="5">
    <location>
        <begin position="48"/>
        <end position="261"/>
    </location>
</feature>
<accession>A0A7D3W5Q0</accession>
<organism evidence="6 7">
    <name type="scientific">Actinomadura verrucosospora</name>
    <dbReference type="NCBI Taxonomy" id="46165"/>
    <lineage>
        <taxon>Bacteria</taxon>
        <taxon>Bacillati</taxon>
        <taxon>Actinomycetota</taxon>
        <taxon>Actinomycetes</taxon>
        <taxon>Streptosporangiales</taxon>
        <taxon>Thermomonosporaceae</taxon>
        <taxon>Actinomadura</taxon>
    </lineage>
</organism>
<dbReference type="GO" id="GO:0042597">
    <property type="term" value="C:periplasmic space"/>
    <property type="evidence" value="ECO:0007669"/>
    <property type="project" value="UniProtKB-SubCell"/>
</dbReference>
<protein>
    <submittedName>
        <fullName evidence="6">Nitrate/sulfonate/bicarbonate ABC transporter periplasmic component-like protein</fullName>
    </submittedName>
</protein>
<keyword evidence="3 4" id="KW-0732">Signal</keyword>
<evidence type="ECO:0000256" key="3">
    <source>
        <dbReference type="ARBA" id="ARBA00022729"/>
    </source>
</evidence>
<dbReference type="Proteomes" id="UP000501240">
    <property type="component" value="Chromosome"/>
</dbReference>
<keyword evidence="7" id="KW-1185">Reference proteome</keyword>
<dbReference type="Pfam" id="PF09084">
    <property type="entry name" value="NMT1"/>
    <property type="match status" value="1"/>
</dbReference>
<evidence type="ECO:0000256" key="4">
    <source>
        <dbReference type="SAM" id="SignalP"/>
    </source>
</evidence>
<dbReference type="CDD" id="cd01008">
    <property type="entry name" value="PBP2_NrtA_SsuA_CpmA_like"/>
    <property type="match status" value="1"/>
</dbReference>
<feature type="signal peptide" evidence="4">
    <location>
        <begin position="1"/>
        <end position="27"/>
    </location>
</feature>
<evidence type="ECO:0000256" key="2">
    <source>
        <dbReference type="ARBA" id="ARBA00010742"/>
    </source>
</evidence>
<evidence type="ECO:0000313" key="6">
    <source>
        <dbReference type="EMBL" id="QKG27072.1"/>
    </source>
</evidence>
<dbReference type="PANTHER" id="PTHR30024:SF47">
    <property type="entry name" value="TAURINE-BINDING PERIPLASMIC PROTEIN"/>
    <property type="match status" value="1"/>
</dbReference>
<feature type="chain" id="PRO_5038538383" evidence="4">
    <location>
        <begin position="28"/>
        <end position="321"/>
    </location>
</feature>
<evidence type="ECO:0000313" key="7">
    <source>
        <dbReference type="Proteomes" id="UP000501240"/>
    </source>
</evidence>
<dbReference type="RefSeq" id="WP_173100412.1">
    <property type="nucleotide sequence ID" value="NZ_CP053892.1"/>
</dbReference>
<evidence type="ECO:0000256" key="1">
    <source>
        <dbReference type="ARBA" id="ARBA00004418"/>
    </source>
</evidence>
<gene>
    <name evidence="6" type="ORF">ACTIVE_8725</name>
</gene>
<dbReference type="AlphaFoldDB" id="A0A7D3W5Q0"/>
<dbReference type="PANTHER" id="PTHR30024">
    <property type="entry name" value="ALIPHATIC SULFONATES-BINDING PROTEIN-RELATED"/>
    <property type="match status" value="1"/>
</dbReference>
<comment type="subcellular location">
    <subcellularLocation>
        <location evidence="1">Periplasm</location>
    </subcellularLocation>
</comment>
<dbReference type="EMBL" id="CP053892">
    <property type="protein sequence ID" value="QKG27072.1"/>
    <property type="molecule type" value="Genomic_DNA"/>
</dbReference>
<dbReference type="SUPFAM" id="SSF53850">
    <property type="entry name" value="Periplasmic binding protein-like II"/>
    <property type="match status" value="1"/>
</dbReference>